<feature type="compositionally biased region" description="Basic and acidic residues" evidence="1">
    <location>
        <begin position="85"/>
        <end position="94"/>
    </location>
</feature>
<feature type="compositionally biased region" description="Polar residues" evidence="1">
    <location>
        <begin position="229"/>
        <end position="304"/>
    </location>
</feature>
<proteinExistence type="predicted"/>
<organism evidence="2 3">
    <name type="scientific">Smittium culicis</name>
    <dbReference type="NCBI Taxonomy" id="133412"/>
    <lineage>
        <taxon>Eukaryota</taxon>
        <taxon>Fungi</taxon>
        <taxon>Fungi incertae sedis</taxon>
        <taxon>Zoopagomycota</taxon>
        <taxon>Kickxellomycotina</taxon>
        <taxon>Harpellomycetes</taxon>
        <taxon>Harpellales</taxon>
        <taxon>Legeriomycetaceae</taxon>
        <taxon>Smittium</taxon>
    </lineage>
</organism>
<feature type="compositionally biased region" description="Basic and acidic residues" evidence="1">
    <location>
        <begin position="305"/>
        <end position="315"/>
    </location>
</feature>
<feature type="compositionally biased region" description="Basic and acidic residues" evidence="1">
    <location>
        <begin position="170"/>
        <end position="202"/>
    </location>
</feature>
<feature type="compositionally biased region" description="Polar residues" evidence="1">
    <location>
        <begin position="203"/>
        <end position="220"/>
    </location>
</feature>
<dbReference type="Proteomes" id="UP000187283">
    <property type="component" value="Unassembled WGS sequence"/>
</dbReference>
<accession>A0A1R1X4K4</accession>
<dbReference type="OrthoDB" id="5701193at2759"/>
<feature type="region of interest" description="Disordered" evidence="1">
    <location>
        <begin position="1"/>
        <end position="321"/>
    </location>
</feature>
<sequence length="439" mass="48413">MQDSFHKTRELTSDAEAESRSSSTNKARIYSATRIGLGSGRIGIGGSSGSGSGSGKIRKVSANSDTNGLSHRMALKTTPTPSSRVDSKLDDSKRHQAPLSSGRVVPSRYMNPLRRGGSSGFSAADSDSDAGLGSGGRASRLRGRTSATRLNTDSRNRPEISGSRNSVEGSRIKEASIRSPSDRDFEDRLERRASENEVKSKLSSDNQRAGTLNSNQNRLRSGNRIGSLGITSSSRENTSNRVPVVRNVSTSKTSSNVERNMRTLSVSSPSEIRQQQKYQLGQIQNQDTSRTKQQNIQKPSQIQRNEQDVEEKNHQDLQSGNKCDVNKQMEFLIWQIVNINSAVEFQSEIKKLELKLQAGSEQVVTESRNLNLDKLKLDTLVKIRAASEFVFAYKDILKDSLRSIERVKSSYEKLGNMLQTSQNILPIENIFVSDQGTLN</sequence>
<dbReference type="AlphaFoldDB" id="A0A1R1X4K4"/>
<evidence type="ECO:0000256" key="1">
    <source>
        <dbReference type="SAM" id="MobiDB-lite"/>
    </source>
</evidence>
<reference evidence="2 3" key="1">
    <citation type="submission" date="2017-01" db="EMBL/GenBank/DDBJ databases">
        <authorList>
            <person name="Mah S.A."/>
            <person name="Swanson W.J."/>
            <person name="Moy G.W."/>
            <person name="Vacquier V.D."/>
        </authorList>
    </citation>
    <scope>NUCLEOTIDE SEQUENCE [LARGE SCALE GENOMIC DNA]</scope>
    <source>
        <strain evidence="2 3">GSMNP</strain>
    </source>
</reference>
<protein>
    <submittedName>
        <fullName evidence="2">Uncharacterized protein</fullName>
    </submittedName>
</protein>
<feature type="compositionally biased region" description="Low complexity" evidence="1">
    <location>
        <begin position="113"/>
        <end position="131"/>
    </location>
</feature>
<evidence type="ECO:0000313" key="3">
    <source>
        <dbReference type="Proteomes" id="UP000187283"/>
    </source>
</evidence>
<name>A0A1R1X4K4_9FUNG</name>
<feature type="compositionally biased region" description="Basic and acidic residues" evidence="1">
    <location>
        <begin position="1"/>
        <end position="12"/>
    </location>
</feature>
<comment type="caution">
    <text evidence="2">The sequence shown here is derived from an EMBL/GenBank/DDBJ whole genome shotgun (WGS) entry which is preliminary data.</text>
</comment>
<dbReference type="EMBL" id="LSSN01005409">
    <property type="protein sequence ID" value="OMJ09544.1"/>
    <property type="molecule type" value="Genomic_DNA"/>
</dbReference>
<gene>
    <name evidence="2" type="ORF">AYI70_g10869</name>
</gene>
<evidence type="ECO:0000313" key="2">
    <source>
        <dbReference type="EMBL" id="OMJ09544.1"/>
    </source>
</evidence>
<dbReference type="STRING" id="133412.A0A1R1X4K4"/>
<keyword evidence="3" id="KW-1185">Reference proteome</keyword>
<feature type="compositionally biased region" description="Gly residues" evidence="1">
    <location>
        <begin position="37"/>
        <end position="54"/>
    </location>
</feature>